<comment type="caution">
    <text evidence="3">The sequence shown here is derived from an EMBL/GenBank/DDBJ whole genome shotgun (WGS) entry which is preliminary data.</text>
</comment>
<reference evidence="4" key="1">
    <citation type="journal article" date="2019" name="Int. J. Syst. Evol. Microbiol.">
        <title>The Global Catalogue of Microorganisms (GCM) 10K type strain sequencing project: providing services to taxonomists for standard genome sequencing and annotation.</title>
        <authorList>
            <consortium name="The Broad Institute Genomics Platform"/>
            <consortium name="The Broad Institute Genome Sequencing Center for Infectious Disease"/>
            <person name="Wu L."/>
            <person name="Ma J."/>
        </authorList>
    </citation>
    <scope>NUCLEOTIDE SEQUENCE [LARGE SCALE GENOMIC DNA]</scope>
    <source>
        <strain evidence="4">JCM 9377</strain>
    </source>
</reference>
<protein>
    <recommendedName>
        <fullName evidence="5">Phage integrase family protein</fullName>
    </recommendedName>
</protein>
<dbReference type="SUPFAM" id="SSF56349">
    <property type="entry name" value="DNA breaking-rejoining enzymes"/>
    <property type="match status" value="1"/>
</dbReference>
<gene>
    <name evidence="3" type="ORF">GCM10010468_81660</name>
</gene>
<name>A0ABP6QNG4_9ACTN</name>
<dbReference type="RefSeq" id="WP_344840176.1">
    <property type="nucleotide sequence ID" value="NZ_BAAAUV010000060.1"/>
</dbReference>
<proteinExistence type="predicted"/>
<dbReference type="InterPro" id="IPR013762">
    <property type="entry name" value="Integrase-like_cat_sf"/>
</dbReference>
<evidence type="ECO:0000256" key="2">
    <source>
        <dbReference type="SAM" id="MobiDB-lite"/>
    </source>
</evidence>
<feature type="region of interest" description="Disordered" evidence="2">
    <location>
        <begin position="1"/>
        <end position="30"/>
    </location>
</feature>
<keyword evidence="4" id="KW-1185">Reference proteome</keyword>
<accession>A0ABP6QNG4</accession>
<dbReference type="EMBL" id="BAAAUV010000060">
    <property type="protein sequence ID" value="GAA3243597.1"/>
    <property type="molecule type" value="Genomic_DNA"/>
</dbReference>
<dbReference type="InterPro" id="IPR011010">
    <property type="entry name" value="DNA_brk_join_enz"/>
</dbReference>
<organism evidence="3 4">
    <name type="scientific">Actinocorallia longicatena</name>
    <dbReference type="NCBI Taxonomy" id="111803"/>
    <lineage>
        <taxon>Bacteria</taxon>
        <taxon>Bacillati</taxon>
        <taxon>Actinomycetota</taxon>
        <taxon>Actinomycetes</taxon>
        <taxon>Streptosporangiales</taxon>
        <taxon>Thermomonosporaceae</taxon>
        <taxon>Actinocorallia</taxon>
    </lineage>
</organism>
<evidence type="ECO:0000313" key="3">
    <source>
        <dbReference type="EMBL" id="GAA3243597.1"/>
    </source>
</evidence>
<sequence length="401" mass="44393">MRKIPGSVYPQPSGRFRAQEPRSRGGNSRLVDTEPQGWAWLDERDALYRLEALGILPTATRHTQHNTTLRDIYLIALTDADLKDSTKAQYKAELERVALRHAYADIPLRIWAPFHVTAIFKSADQNHRVEQLSKALKRVIRFAEVNYRLDNLQLLMQRSEASSILKRIDLATPPAAHVDNVLTLPQLQELLAAETNIDYRRLWTFFATSTARIGEVIGMAWPRIDLPNNTASVTDNVTVVNGKLYFSPTPKNNKPRAIFYGERMTAMIQTQRTEQDYRRKRLMNNQTPYDDRGWVSDVVGVPDAGEVAAGGRGAHEDAVELFGEGVGEQAVAGRPDGVIGVAGEGGEPLGDGHDPDADVLGEHRIDPPLLAILEGLSTDQFQGLGQIGRLIRAGLGGVLVQ</sequence>
<dbReference type="Gene3D" id="1.10.443.10">
    <property type="entry name" value="Intergrase catalytic core"/>
    <property type="match status" value="1"/>
</dbReference>
<evidence type="ECO:0000256" key="1">
    <source>
        <dbReference type="ARBA" id="ARBA00023172"/>
    </source>
</evidence>
<evidence type="ECO:0008006" key="5">
    <source>
        <dbReference type="Google" id="ProtNLM"/>
    </source>
</evidence>
<keyword evidence="1" id="KW-0233">DNA recombination</keyword>
<dbReference type="Proteomes" id="UP001501237">
    <property type="component" value="Unassembled WGS sequence"/>
</dbReference>
<evidence type="ECO:0000313" key="4">
    <source>
        <dbReference type="Proteomes" id="UP001501237"/>
    </source>
</evidence>